<dbReference type="RefSeq" id="WP_321534310.1">
    <property type="nucleotide sequence ID" value="NZ_JARGDL010000001.1"/>
</dbReference>
<dbReference type="PROSITE" id="PS51257">
    <property type="entry name" value="PROKAR_LIPOPROTEIN"/>
    <property type="match status" value="1"/>
</dbReference>
<dbReference type="Proteomes" id="UP001221302">
    <property type="component" value="Unassembled WGS sequence"/>
</dbReference>
<protein>
    <submittedName>
        <fullName evidence="1">Uncharacterized protein</fullName>
    </submittedName>
</protein>
<keyword evidence="2" id="KW-1185">Reference proteome</keyword>
<gene>
    <name evidence="1" type="ORF">P0M35_00125</name>
</gene>
<organism evidence="1 2">
    <name type="scientific">Stygiobacter electus</name>
    <dbReference type="NCBI Taxonomy" id="3032292"/>
    <lineage>
        <taxon>Bacteria</taxon>
        <taxon>Pseudomonadati</taxon>
        <taxon>Ignavibacteriota</taxon>
        <taxon>Ignavibacteria</taxon>
        <taxon>Ignavibacteriales</taxon>
        <taxon>Melioribacteraceae</taxon>
        <taxon>Stygiobacter</taxon>
    </lineage>
</organism>
<accession>A0AAE3TB84</accession>
<dbReference type="AlphaFoldDB" id="A0AAE3TB84"/>
<sequence length="295" mass="34530">MTNKIFILLLIVILFACGEDEKKQANSNYKNLNVTILLDLSDRISISKNPDQAEKDINIISSVVDNFKLFLSKKGVVNSDDKLKIIFYPTINYDIYQSIADSLNIDFSNYNFSDRKKLYNSLSNKFKNNLTRLYSIASKAKLYEGADIFNYFKHRIIDDCILSDSNYINVLVILTDGYIYHKNSKYELNNRFSYIIPESYQIKRFRNNVNWEDDFNKNDFGLLKLDNNLSKLNILVAEVSPLSNSPKDYDIIYKYLSKWFEEQNVAKNNYKIIKSDLTSINKNIVNNFFEKITTR</sequence>
<comment type="caution">
    <text evidence="1">The sequence shown here is derived from an EMBL/GenBank/DDBJ whole genome shotgun (WGS) entry which is preliminary data.</text>
</comment>
<dbReference type="EMBL" id="JARGDL010000001">
    <property type="protein sequence ID" value="MDF1610545.1"/>
    <property type="molecule type" value="Genomic_DNA"/>
</dbReference>
<proteinExistence type="predicted"/>
<evidence type="ECO:0000313" key="1">
    <source>
        <dbReference type="EMBL" id="MDF1610545.1"/>
    </source>
</evidence>
<reference evidence="1" key="1">
    <citation type="submission" date="2023-03" db="EMBL/GenBank/DDBJ databases">
        <title>Stygiobacter electus gen. nov., sp. nov., facultatively anaerobic thermotolerant bacterium of the class Ignavibacteria from a well of Yessentuki mineral water deposit.</title>
        <authorList>
            <person name="Podosokorskaya O.A."/>
            <person name="Elcheninov A.G."/>
            <person name="Petrova N.F."/>
            <person name="Zavarzina D.G."/>
            <person name="Kublanov I.V."/>
            <person name="Merkel A.Y."/>
        </authorList>
    </citation>
    <scope>NUCLEOTIDE SEQUENCE</scope>
    <source>
        <strain evidence="1">09-Me</strain>
    </source>
</reference>
<evidence type="ECO:0000313" key="2">
    <source>
        <dbReference type="Proteomes" id="UP001221302"/>
    </source>
</evidence>
<name>A0AAE3TB84_9BACT</name>